<dbReference type="PROSITE" id="PS51257">
    <property type="entry name" value="PROKAR_LIPOPROTEIN"/>
    <property type="match status" value="1"/>
</dbReference>
<dbReference type="GO" id="GO:0004519">
    <property type="term" value="F:endonuclease activity"/>
    <property type="evidence" value="ECO:0007669"/>
    <property type="project" value="UniProtKB-KW"/>
</dbReference>
<dbReference type="PANTHER" id="PTHR12121">
    <property type="entry name" value="CARBON CATABOLITE REPRESSOR PROTEIN 4"/>
    <property type="match status" value="1"/>
</dbReference>
<feature type="domain" description="Endonuclease/exonuclease/phosphatase" evidence="1">
    <location>
        <begin position="26"/>
        <end position="265"/>
    </location>
</feature>
<comment type="caution">
    <text evidence="2">The sequence shown here is derived from an EMBL/GenBank/DDBJ whole genome shotgun (WGS) entry which is preliminary data.</text>
</comment>
<dbReference type="GO" id="GO:0000175">
    <property type="term" value="F:3'-5'-RNA exonuclease activity"/>
    <property type="evidence" value="ECO:0007669"/>
    <property type="project" value="TreeGrafter"/>
</dbReference>
<accession>A0A840YFB6</accession>
<dbReference type="InterPro" id="IPR036691">
    <property type="entry name" value="Endo/exonu/phosph_ase_sf"/>
</dbReference>
<gene>
    <name evidence="2" type="ORF">FHT02_002235</name>
</gene>
<keyword evidence="2" id="KW-0540">Nuclease</keyword>
<organism evidence="2 3">
    <name type="scientific">Sphingomonas xinjiangensis</name>
    <dbReference type="NCBI Taxonomy" id="643568"/>
    <lineage>
        <taxon>Bacteria</taxon>
        <taxon>Pseudomonadati</taxon>
        <taxon>Pseudomonadota</taxon>
        <taxon>Alphaproteobacteria</taxon>
        <taxon>Sphingomonadales</taxon>
        <taxon>Sphingomonadaceae</taxon>
        <taxon>Sphingomonas</taxon>
    </lineage>
</organism>
<dbReference type="Gene3D" id="3.60.10.10">
    <property type="entry name" value="Endonuclease/exonuclease/phosphatase"/>
    <property type="match status" value="1"/>
</dbReference>
<dbReference type="InterPro" id="IPR050410">
    <property type="entry name" value="CCR4/nocturin_mRNA_transcr"/>
</dbReference>
<protein>
    <submittedName>
        <fullName evidence="2">Endonuclease/exonuclease/phosphatase family metal-dependent hydrolase</fullName>
    </submittedName>
</protein>
<evidence type="ECO:0000259" key="1">
    <source>
        <dbReference type="Pfam" id="PF03372"/>
    </source>
</evidence>
<dbReference type="EMBL" id="JACIJF010000005">
    <property type="protein sequence ID" value="MBB5710995.1"/>
    <property type="molecule type" value="Genomic_DNA"/>
</dbReference>
<reference evidence="2 3" key="1">
    <citation type="submission" date="2020-08" db="EMBL/GenBank/DDBJ databases">
        <title>Genomic Encyclopedia of Type Strains, Phase IV (KMG-IV): sequencing the most valuable type-strain genomes for metagenomic binning, comparative biology and taxonomic classification.</title>
        <authorList>
            <person name="Goeker M."/>
        </authorList>
    </citation>
    <scope>NUCLEOTIDE SEQUENCE [LARGE SCALE GENOMIC DNA]</scope>
    <source>
        <strain evidence="2 3">DSM 26736</strain>
    </source>
</reference>
<keyword evidence="2" id="KW-0255">Endonuclease</keyword>
<dbReference type="PANTHER" id="PTHR12121:SF36">
    <property type="entry name" value="ENDONUCLEASE_EXONUCLEASE_PHOSPHATASE DOMAIN-CONTAINING PROTEIN"/>
    <property type="match status" value="1"/>
</dbReference>
<evidence type="ECO:0000313" key="2">
    <source>
        <dbReference type="EMBL" id="MBB5710995.1"/>
    </source>
</evidence>
<dbReference type="Proteomes" id="UP000527143">
    <property type="component" value="Unassembled WGS sequence"/>
</dbReference>
<evidence type="ECO:0000313" key="3">
    <source>
        <dbReference type="Proteomes" id="UP000527143"/>
    </source>
</evidence>
<dbReference type="InterPro" id="IPR005135">
    <property type="entry name" value="Endo/exonuclease/phosphatase"/>
</dbReference>
<dbReference type="CDD" id="cd09083">
    <property type="entry name" value="EEP-1"/>
    <property type="match status" value="1"/>
</dbReference>
<dbReference type="AlphaFoldDB" id="A0A840YFB6"/>
<sequence length="281" mass="31644">MSLIPRLGALLALFLLTACAPSLHVMSFNVRYPSDQGPQPWAVRRPVMVNLIREARPDLIGTQELFQRQGDDLVRALPGYRWFGRDRRGEHADEHMGIFYRPDRLRLVHSGDFWLSDTPEQPGSMSWGTDLPRLASWGIFDTRGARPHRFLFIDTHLAHREQDAAARARAAALIVGQLPVLAGDLPIILAGDMNARPDSGAYRAFVAALADAREHAARRRGPKMTFHDFTGVPDRRIDYLFTRGFAVIAAETHTYHQGSVYPSDHFPVSATLRFTSDRRPN</sequence>
<name>A0A840YFB6_9SPHN</name>
<dbReference type="Pfam" id="PF03372">
    <property type="entry name" value="Exo_endo_phos"/>
    <property type="match status" value="1"/>
</dbReference>
<dbReference type="SUPFAM" id="SSF56219">
    <property type="entry name" value="DNase I-like"/>
    <property type="match status" value="1"/>
</dbReference>
<keyword evidence="2" id="KW-0378">Hydrolase</keyword>
<keyword evidence="3" id="KW-1185">Reference proteome</keyword>
<keyword evidence="2" id="KW-0269">Exonuclease</keyword>
<dbReference type="RefSeq" id="WP_246352333.1">
    <property type="nucleotide sequence ID" value="NZ_JACIJF010000005.1"/>
</dbReference>
<proteinExistence type="predicted"/>